<dbReference type="KEGG" id="qsa:O6P43_001760"/>
<keyword evidence="2 4" id="KW-0812">Transmembrane</keyword>
<dbReference type="AlphaFoldDB" id="A0AAD7QJP8"/>
<dbReference type="Proteomes" id="UP001163823">
    <property type="component" value="Chromosome 1"/>
</dbReference>
<accession>A0AAD7QJP8</accession>
<keyword evidence="2" id="KW-0472">Membrane</keyword>
<comment type="caution">
    <text evidence="4">The sequence shown here is derived from an EMBL/GenBank/DDBJ whole genome shotgun (WGS) entry which is preliminary data.</text>
</comment>
<sequence>MEGEAVEFLDWEVLHNLEGTGGVDSLVTVIEDSRNFEAIEDVSGGVIRSDYFSLNNQGRHVKTVMEGTASEEGSVESDNPSWVDPGSETQYGRKNSGEFWSDSSSDHSHERKFGDFAATNELGLEEIVKGYVGPGKIGEVEAKNMKPGELIGSHESKSSDLDVTSEPVFAKISKSEEVFRDFGETQNWDKNLENYLSDSGEDGLASELGNEHKANSPHFSSDLGGEFSSNMSKGDEHSAGNEGIVKVGSDFNSGGGGEKKRIVWWKVPFEVLKYCVCRVNPAWSFSVAAALMGFIILGRRLYRMKRKTQSLQLKVTMDDKKVSQFMSRAARLNEAFSVVRRVPIIRPSLPAAGVTPWPVMSLR</sequence>
<dbReference type="PANTHER" id="PTHR33646">
    <property type="entry name" value="GB|AAF00631.1"/>
    <property type="match status" value="1"/>
</dbReference>
<dbReference type="InterPro" id="IPR049224">
    <property type="entry name" value="DUF6821"/>
</dbReference>
<protein>
    <submittedName>
        <fullName evidence="4">Transmembrane protein</fullName>
    </submittedName>
</protein>
<dbReference type="EMBL" id="JARAOO010000001">
    <property type="protein sequence ID" value="KAJ7982663.1"/>
    <property type="molecule type" value="Genomic_DNA"/>
</dbReference>
<evidence type="ECO:0000313" key="5">
    <source>
        <dbReference type="Proteomes" id="UP001163823"/>
    </source>
</evidence>
<evidence type="ECO:0000259" key="3">
    <source>
        <dbReference type="Pfam" id="PF20705"/>
    </source>
</evidence>
<reference evidence="4 5" key="1">
    <citation type="journal article" date="2023" name="Science">
        <title>Elucidation of the pathway for biosynthesis of saponin adjuvants from the soapbark tree.</title>
        <authorList>
            <person name="Reed J."/>
            <person name="Orme A."/>
            <person name="El-Demerdash A."/>
            <person name="Owen C."/>
            <person name="Martin L.B.B."/>
            <person name="Misra R.C."/>
            <person name="Kikuchi S."/>
            <person name="Rejzek M."/>
            <person name="Martin A.C."/>
            <person name="Harkess A."/>
            <person name="Leebens-Mack J."/>
            <person name="Louveau T."/>
            <person name="Stephenson M.J."/>
            <person name="Osbourn A."/>
        </authorList>
    </citation>
    <scope>NUCLEOTIDE SEQUENCE [LARGE SCALE GENOMIC DNA]</scope>
    <source>
        <strain evidence="4">S10</strain>
    </source>
</reference>
<evidence type="ECO:0000256" key="1">
    <source>
        <dbReference type="SAM" id="MobiDB-lite"/>
    </source>
</evidence>
<organism evidence="4 5">
    <name type="scientific">Quillaja saponaria</name>
    <name type="common">Soap bark tree</name>
    <dbReference type="NCBI Taxonomy" id="32244"/>
    <lineage>
        <taxon>Eukaryota</taxon>
        <taxon>Viridiplantae</taxon>
        <taxon>Streptophyta</taxon>
        <taxon>Embryophyta</taxon>
        <taxon>Tracheophyta</taxon>
        <taxon>Spermatophyta</taxon>
        <taxon>Magnoliopsida</taxon>
        <taxon>eudicotyledons</taxon>
        <taxon>Gunneridae</taxon>
        <taxon>Pentapetalae</taxon>
        <taxon>rosids</taxon>
        <taxon>fabids</taxon>
        <taxon>Fabales</taxon>
        <taxon>Quillajaceae</taxon>
        <taxon>Quillaja</taxon>
    </lineage>
</organism>
<proteinExistence type="predicted"/>
<dbReference type="InterPro" id="IPR045883">
    <property type="entry name" value="At4g13530-like"/>
</dbReference>
<dbReference type="Pfam" id="PF20705">
    <property type="entry name" value="DUF6821"/>
    <property type="match status" value="1"/>
</dbReference>
<feature type="region of interest" description="Disordered" evidence="1">
    <location>
        <begin position="68"/>
        <end position="106"/>
    </location>
</feature>
<evidence type="ECO:0000313" key="4">
    <source>
        <dbReference type="EMBL" id="KAJ7982663.1"/>
    </source>
</evidence>
<feature type="domain" description="DUF6821" evidence="3">
    <location>
        <begin position="268"/>
        <end position="348"/>
    </location>
</feature>
<name>A0AAD7QJP8_QUISA</name>
<feature type="region of interest" description="Disordered" evidence="1">
    <location>
        <begin position="203"/>
        <end position="243"/>
    </location>
</feature>
<feature type="transmembrane region" description="Helical" evidence="2">
    <location>
        <begin position="282"/>
        <end position="302"/>
    </location>
</feature>
<dbReference type="PANTHER" id="PTHR33646:SF6">
    <property type="entry name" value="TRANSMEMBRANE PROTEIN"/>
    <property type="match status" value="1"/>
</dbReference>
<keyword evidence="2" id="KW-1133">Transmembrane helix</keyword>
<gene>
    <name evidence="4" type="ORF">O6P43_001760</name>
</gene>
<keyword evidence="5" id="KW-1185">Reference proteome</keyword>
<evidence type="ECO:0000256" key="2">
    <source>
        <dbReference type="SAM" id="Phobius"/>
    </source>
</evidence>